<evidence type="ECO:0000313" key="3">
    <source>
        <dbReference type="Proteomes" id="UP000757232"/>
    </source>
</evidence>
<feature type="region of interest" description="Disordered" evidence="1">
    <location>
        <begin position="17"/>
        <end position="38"/>
    </location>
</feature>
<dbReference type="PANTHER" id="PTHR38699:SF1">
    <property type="entry name" value="MITOPHAGY RECEPTOR ATG43"/>
    <property type="match status" value="1"/>
</dbReference>
<sequence length="162" mass="18062">MTSVDPSHVPHLAAREKHTGNPATAHARPHSGSGSGSAKHVAVIPDLRFERSYLKSITPYVRTRRVAGSVDGRGEAREIVDIEWKKVFWITARDQLISPLLQGSLWGVAQLFVRPLVANIRAFFGFSRRTPSTEPQENTAKPKGEGELTRRLREWSKTLKEG</sequence>
<evidence type="ECO:0000313" key="2">
    <source>
        <dbReference type="EMBL" id="OCB84029.1"/>
    </source>
</evidence>
<keyword evidence="3" id="KW-1185">Reference proteome</keyword>
<evidence type="ECO:0000256" key="1">
    <source>
        <dbReference type="SAM" id="MobiDB-lite"/>
    </source>
</evidence>
<dbReference type="InterPro" id="IPR013898">
    <property type="entry name" value="Atg43"/>
</dbReference>
<dbReference type="EMBL" id="LNZH02000216">
    <property type="protein sequence ID" value="OCB84029.1"/>
    <property type="molecule type" value="Genomic_DNA"/>
</dbReference>
<dbReference type="Pfam" id="PF08589">
    <property type="entry name" value="ATG43"/>
    <property type="match status" value="1"/>
</dbReference>
<comment type="caution">
    <text evidence="2">The sequence shown here is derived from an EMBL/GenBank/DDBJ whole genome shotgun (WGS) entry which is preliminary data.</text>
</comment>
<dbReference type="GO" id="GO:0140580">
    <property type="term" value="F:mitochondrion autophagosome adaptor activity"/>
    <property type="evidence" value="ECO:0007669"/>
    <property type="project" value="InterPro"/>
</dbReference>
<gene>
    <name evidence="2" type="ORF">A7U60_g8700</name>
</gene>
<dbReference type="AlphaFoldDB" id="A0A9Q5HQI3"/>
<organism evidence="2 3">
    <name type="scientific">Sanghuangporus baumii</name>
    <name type="common">Phellinus baumii</name>
    <dbReference type="NCBI Taxonomy" id="108892"/>
    <lineage>
        <taxon>Eukaryota</taxon>
        <taxon>Fungi</taxon>
        <taxon>Dikarya</taxon>
        <taxon>Basidiomycota</taxon>
        <taxon>Agaricomycotina</taxon>
        <taxon>Agaricomycetes</taxon>
        <taxon>Hymenochaetales</taxon>
        <taxon>Hymenochaetaceae</taxon>
        <taxon>Sanghuangporus</taxon>
    </lineage>
</organism>
<protein>
    <submittedName>
        <fullName evidence="2">Uncharacterized protein</fullName>
    </submittedName>
</protein>
<dbReference type="PANTHER" id="PTHR38699">
    <property type="entry name" value="CHROMOSOME 1, WHOLE GENOME SHOTGUN SEQUENCE"/>
    <property type="match status" value="1"/>
</dbReference>
<reference evidence="2" key="1">
    <citation type="submission" date="2016-06" db="EMBL/GenBank/DDBJ databases">
        <title>Draft Genome sequence of the fungus Inonotus baumii.</title>
        <authorList>
            <person name="Zhu H."/>
            <person name="Lin W."/>
        </authorList>
    </citation>
    <scope>NUCLEOTIDE SEQUENCE</scope>
    <source>
        <strain evidence="2">821</strain>
    </source>
</reference>
<dbReference type="GO" id="GO:0000423">
    <property type="term" value="P:mitophagy"/>
    <property type="evidence" value="ECO:0007669"/>
    <property type="project" value="InterPro"/>
</dbReference>
<name>A0A9Q5HQI3_SANBA</name>
<dbReference type="OrthoDB" id="2430343at2759"/>
<accession>A0A9Q5HQI3</accession>
<proteinExistence type="predicted"/>
<dbReference type="Proteomes" id="UP000757232">
    <property type="component" value="Unassembled WGS sequence"/>
</dbReference>